<gene>
    <name evidence="2" type="primary">Hypp5767</name>
    <name evidence="2" type="ORF">BLAG_LOCUS3605</name>
</gene>
<dbReference type="GO" id="GO:0020037">
    <property type="term" value="F:heme binding"/>
    <property type="evidence" value="ECO:0007669"/>
    <property type="project" value="InterPro"/>
</dbReference>
<keyword evidence="1" id="KW-1133">Transmembrane helix</keyword>
<evidence type="ECO:0000313" key="3">
    <source>
        <dbReference type="Proteomes" id="UP000838412"/>
    </source>
</evidence>
<sequence length="117" mass="12944">MRSMLGKIKTLERYRQLVDLGKSHGLEEKEARAQLLFPVFFAGLAGLAGNLVATFACLDIISAEDREELREEALAALKKHGGLTRQALEEMPKIEGFVLEALRTCPSLFGHIKVFSS</sequence>
<dbReference type="InterPro" id="IPR036396">
    <property type="entry name" value="Cyt_P450_sf"/>
</dbReference>
<keyword evidence="1" id="KW-0472">Membrane</keyword>
<proteinExistence type="predicted"/>
<dbReference type="SUPFAM" id="SSF48264">
    <property type="entry name" value="Cytochrome P450"/>
    <property type="match status" value="1"/>
</dbReference>
<keyword evidence="3" id="KW-1185">Reference proteome</keyword>
<dbReference type="EMBL" id="OV696695">
    <property type="protein sequence ID" value="CAH1239254.1"/>
    <property type="molecule type" value="Genomic_DNA"/>
</dbReference>
<dbReference type="AlphaFoldDB" id="A0A8J9W3V8"/>
<evidence type="ECO:0000256" key="1">
    <source>
        <dbReference type="SAM" id="Phobius"/>
    </source>
</evidence>
<dbReference type="Proteomes" id="UP000838412">
    <property type="component" value="Chromosome 10"/>
</dbReference>
<protein>
    <submittedName>
        <fullName evidence="2">Hypp5767 protein</fullName>
    </submittedName>
</protein>
<dbReference type="GO" id="GO:0004497">
    <property type="term" value="F:monooxygenase activity"/>
    <property type="evidence" value="ECO:0007669"/>
    <property type="project" value="InterPro"/>
</dbReference>
<organism evidence="2 3">
    <name type="scientific">Branchiostoma lanceolatum</name>
    <name type="common">Common lancelet</name>
    <name type="synonym">Amphioxus lanceolatum</name>
    <dbReference type="NCBI Taxonomy" id="7740"/>
    <lineage>
        <taxon>Eukaryota</taxon>
        <taxon>Metazoa</taxon>
        <taxon>Chordata</taxon>
        <taxon>Cephalochordata</taxon>
        <taxon>Leptocardii</taxon>
        <taxon>Amphioxiformes</taxon>
        <taxon>Branchiostomatidae</taxon>
        <taxon>Branchiostoma</taxon>
    </lineage>
</organism>
<reference evidence="2" key="1">
    <citation type="submission" date="2022-01" db="EMBL/GenBank/DDBJ databases">
        <authorList>
            <person name="Braso-Vives M."/>
        </authorList>
    </citation>
    <scope>NUCLEOTIDE SEQUENCE</scope>
</reference>
<feature type="transmembrane region" description="Helical" evidence="1">
    <location>
        <begin position="35"/>
        <end position="61"/>
    </location>
</feature>
<dbReference type="Gene3D" id="1.10.630.10">
    <property type="entry name" value="Cytochrome P450"/>
    <property type="match status" value="1"/>
</dbReference>
<dbReference type="GO" id="GO:0005506">
    <property type="term" value="F:iron ion binding"/>
    <property type="evidence" value="ECO:0007669"/>
    <property type="project" value="InterPro"/>
</dbReference>
<name>A0A8J9W3V8_BRALA</name>
<keyword evidence="1" id="KW-0812">Transmembrane</keyword>
<accession>A0A8J9W3V8</accession>
<evidence type="ECO:0000313" key="2">
    <source>
        <dbReference type="EMBL" id="CAH1239254.1"/>
    </source>
</evidence>
<dbReference type="GO" id="GO:0016705">
    <property type="term" value="F:oxidoreductase activity, acting on paired donors, with incorporation or reduction of molecular oxygen"/>
    <property type="evidence" value="ECO:0007669"/>
    <property type="project" value="InterPro"/>
</dbReference>